<evidence type="ECO:0000313" key="2">
    <source>
        <dbReference type="Proteomes" id="UP000823641"/>
    </source>
</evidence>
<dbReference type="Proteomes" id="UP000823641">
    <property type="component" value="Unassembled WGS sequence"/>
</dbReference>
<dbReference type="Pfam" id="PF14450">
    <property type="entry name" value="FtsA"/>
    <property type="match status" value="1"/>
</dbReference>
<dbReference type="GO" id="GO:0009898">
    <property type="term" value="C:cytoplasmic side of plasma membrane"/>
    <property type="evidence" value="ECO:0007669"/>
    <property type="project" value="TreeGrafter"/>
</dbReference>
<dbReference type="Gene3D" id="3.30.420.40">
    <property type="match status" value="1"/>
</dbReference>
<accession>A0A9D9HUW8</accession>
<evidence type="ECO:0000313" key="1">
    <source>
        <dbReference type="EMBL" id="MBO8460420.1"/>
    </source>
</evidence>
<proteinExistence type="predicted"/>
<dbReference type="InterPro" id="IPR050696">
    <property type="entry name" value="FtsA/MreB"/>
</dbReference>
<dbReference type="PANTHER" id="PTHR32432:SF4">
    <property type="entry name" value="CELL DIVISION PROTEIN FTSA"/>
    <property type="match status" value="1"/>
</dbReference>
<organism evidence="1 2">
    <name type="scientific">Candidatus Gallipaludibacter merdavium</name>
    <dbReference type="NCBI Taxonomy" id="2840839"/>
    <lineage>
        <taxon>Bacteria</taxon>
        <taxon>Pseudomonadati</taxon>
        <taxon>Bacteroidota</taxon>
        <taxon>Bacteroidia</taxon>
        <taxon>Bacteroidales</taxon>
        <taxon>Candidatus Gallipaludibacter</taxon>
    </lineage>
</organism>
<dbReference type="EMBL" id="JADIMG010000084">
    <property type="protein sequence ID" value="MBO8460420.1"/>
    <property type="molecule type" value="Genomic_DNA"/>
</dbReference>
<dbReference type="GO" id="GO:0032153">
    <property type="term" value="C:cell division site"/>
    <property type="evidence" value="ECO:0007669"/>
    <property type="project" value="TreeGrafter"/>
</dbReference>
<name>A0A9D9HUW8_9BACT</name>
<dbReference type="GO" id="GO:0051301">
    <property type="term" value="P:cell division"/>
    <property type="evidence" value="ECO:0007669"/>
    <property type="project" value="TreeGrafter"/>
</dbReference>
<gene>
    <name evidence="1" type="primary">pilM</name>
    <name evidence="1" type="ORF">IAA73_08830</name>
</gene>
<protein>
    <submittedName>
        <fullName evidence="1">Pilus assembly protein PilM</fullName>
    </submittedName>
</protein>
<sequence length="424" mass="46974">MAKQEKNSDVIVGLIIGQQKVRAIAAVQNAAALYDILALEEVECNASKVTNAESVKSNFTVDYAIRKVLHLLGNRIQKSLGESPIFTCVENDGLVIRKKEVKLDKQTFVSEKLLGQMEAELKESMEHDNPPMTVYACRNEGIYLDGRLESEPVNKKAKTILGHYSLVMLPKESEQNLLADFESSKVVVNAYFIRPDAYASVLLDDEEMEEGCAIIDMGTYNTCLSIYKDHQLCFLGNLEHGGNDITQDIENAFEISYSNAEKLKRKIGKAMPKLVTKKLLVKVESPSKGETVGILNTDLAKIIEKRLRQLLRPILAKIQQEGITKVVLTNSGANLLGLPEMIKELMPTIEVRKGSHSRWIASGELSDTPSNNLLMGVVVLGGQRLQDAVHSKPKTSSIKTMVKKSGTFVEGFLSNLFGNENEDY</sequence>
<dbReference type="InterPro" id="IPR043129">
    <property type="entry name" value="ATPase_NBD"/>
</dbReference>
<dbReference type="SUPFAM" id="SSF53067">
    <property type="entry name" value="Actin-like ATPase domain"/>
    <property type="match status" value="1"/>
</dbReference>
<reference evidence="1" key="1">
    <citation type="submission" date="2020-10" db="EMBL/GenBank/DDBJ databases">
        <authorList>
            <person name="Gilroy R."/>
        </authorList>
    </citation>
    <scope>NUCLEOTIDE SEQUENCE</scope>
    <source>
        <strain evidence="1">G3-3990</strain>
    </source>
</reference>
<dbReference type="AlphaFoldDB" id="A0A9D9HUW8"/>
<dbReference type="PANTHER" id="PTHR32432">
    <property type="entry name" value="CELL DIVISION PROTEIN FTSA-RELATED"/>
    <property type="match status" value="1"/>
</dbReference>
<comment type="caution">
    <text evidence="1">The sequence shown here is derived from an EMBL/GenBank/DDBJ whole genome shotgun (WGS) entry which is preliminary data.</text>
</comment>
<reference evidence="1" key="2">
    <citation type="journal article" date="2021" name="PeerJ">
        <title>Extensive microbial diversity within the chicken gut microbiome revealed by metagenomics and culture.</title>
        <authorList>
            <person name="Gilroy R."/>
            <person name="Ravi A."/>
            <person name="Getino M."/>
            <person name="Pursley I."/>
            <person name="Horton D.L."/>
            <person name="Alikhan N.F."/>
            <person name="Baker D."/>
            <person name="Gharbi K."/>
            <person name="Hall N."/>
            <person name="Watson M."/>
            <person name="Adriaenssens E.M."/>
            <person name="Foster-Nyarko E."/>
            <person name="Jarju S."/>
            <person name="Secka A."/>
            <person name="Antonio M."/>
            <person name="Oren A."/>
            <person name="Chaudhuri R.R."/>
            <person name="La Ragione R."/>
            <person name="Hildebrand F."/>
            <person name="Pallen M.J."/>
        </authorList>
    </citation>
    <scope>NUCLEOTIDE SEQUENCE</scope>
    <source>
        <strain evidence="1">G3-3990</strain>
    </source>
</reference>